<reference evidence="3 4" key="1">
    <citation type="submission" date="2016-10" db="EMBL/GenBank/DDBJ databases">
        <authorList>
            <person name="Cai Z."/>
        </authorList>
    </citation>
    <scope>NUCLEOTIDE SEQUENCE [LARGE SCALE GENOMIC DNA]</scope>
</reference>
<evidence type="ECO:0000313" key="4">
    <source>
        <dbReference type="Proteomes" id="UP000256970"/>
    </source>
</evidence>
<evidence type="ECO:0000256" key="2">
    <source>
        <dbReference type="SAM" id="MobiDB-lite"/>
    </source>
</evidence>
<sequence length="663" mass="70036">MGRQQLQQPGETAGSILESLCVALEHQYLSSQPQVLCSAARVCKNWRQAVQQCGACNSAVVLDATAPLPQLSSFAQWLDRHAALVRGITFERVSSSASTIHGLPRDAHLQAAQELLLLSFHAAAQQQAADGASAAPAPAAAAAPPAAAAAAAAADASLAAAGGAAADSGMHGTCQQLQQGLMLHSFSCCLPNAVDMLAVLDPQRLADVTLELDDDSTESSALSAARLRLSSLQRLHIYSLKAERGSALTALAQLSQLTSLELEGDMGAHLGSQSEVPGKLEQPMADALQQLLAQQLPLQCLKLRPWADMFCQLPVLDMACLTKLTELHASNCMLAAESVLPVQLQRLTLAAWTDCIHSVKCLAPVNKLQLTQLQHLALYVDFKQQQLLLQLAQLPTLQHLALRYICAAAAAAATAPAWPLLPQLRELMIEHKEVYTFTDLPSKQGWSAILAGAAAATGLAKLLLDVRVAADGDGLLGAHSGRIDYAFWGTPAVEVAACASLTGLTRLKDLAIDCNDMNGYQGKLAPGDVIALTTLTSLTRLHVWSAEHGVGAAAATALAGALQQLQHLCMYNCKLQLDSAEGLACCEAIGRLTQLMQLDLSSNRLTQQGSMQLAGLSRLQELRSMDNEVDDSHDGADEGDNVDADDGAGDDDDSSSSEDDDDW</sequence>
<protein>
    <submittedName>
        <fullName evidence="3">Uncharacterized protein</fullName>
    </submittedName>
</protein>
<proteinExistence type="predicted"/>
<dbReference type="EMBL" id="FNXT01000650">
    <property type="protein sequence ID" value="SZX65593.1"/>
    <property type="molecule type" value="Genomic_DNA"/>
</dbReference>
<dbReference type="PANTHER" id="PTHR45752">
    <property type="entry name" value="LEUCINE-RICH REPEAT-CONTAINING"/>
    <property type="match status" value="1"/>
</dbReference>
<evidence type="ECO:0000256" key="1">
    <source>
        <dbReference type="ARBA" id="ARBA00004430"/>
    </source>
</evidence>
<keyword evidence="4" id="KW-1185">Reference proteome</keyword>
<dbReference type="PANTHER" id="PTHR45752:SF187">
    <property type="entry name" value="LEUCINE-RICH REPEAT AND IQ DOMAIN-CONTAINING PROTEIN 4"/>
    <property type="match status" value="1"/>
</dbReference>
<dbReference type="Proteomes" id="UP000256970">
    <property type="component" value="Unassembled WGS sequence"/>
</dbReference>
<dbReference type="Gene3D" id="3.80.10.10">
    <property type="entry name" value="Ribonuclease Inhibitor"/>
    <property type="match status" value="2"/>
</dbReference>
<accession>A0A383VKY4</accession>
<dbReference type="InterPro" id="IPR050715">
    <property type="entry name" value="LRR-SigEffector_domain"/>
</dbReference>
<feature type="region of interest" description="Disordered" evidence="2">
    <location>
        <begin position="622"/>
        <end position="663"/>
    </location>
</feature>
<dbReference type="AlphaFoldDB" id="A0A383VKY4"/>
<dbReference type="SUPFAM" id="SSF52058">
    <property type="entry name" value="L domain-like"/>
    <property type="match status" value="1"/>
</dbReference>
<name>A0A383VKY4_TETOB</name>
<feature type="compositionally biased region" description="Acidic residues" evidence="2">
    <location>
        <begin position="637"/>
        <end position="663"/>
    </location>
</feature>
<organism evidence="3 4">
    <name type="scientific">Tetradesmus obliquus</name>
    <name type="common">Green alga</name>
    <name type="synonym">Acutodesmus obliquus</name>
    <dbReference type="NCBI Taxonomy" id="3088"/>
    <lineage>
        <taxon>Eukaryota</taxon>
        <taxon>Viridiplantae</taxon>
        <taxon>Chlorophyta</taxon>
        <taxon>core chlorophytes</taxon>
        <taxon>Chlorophyceae</taxon>
        <taxon>CS clade</taxon>
        <taxon>Sphaeropleales</taxon>
        <taxon>Scenedesmaceae</taxon>
        <taxon>Tetradesmus</taxon>
    </lineage>
</organism>
<evidence type="ECO:0000313" key="3">
    <source>
        <dbReference type="EMBL" id="SZX65593.1"/>
    </source>
</evidence>
<dbReference type="GO" id="GO:0005930">
    <property type="term" value="C:axoneme"/>
    <property type="evidence" value="ECO:0007669"/>
    <property type="project" value="UniProtKB-SubCell"/>
</dbReference>
<comment type="subcellular location">
    <subcellularLocation>
        <location evidence="1">Cytoplasm</location>
        <location evidence="1">Cytoskeleton</location>
        <location evidence="1">Cilium axoneme</location>
    </subcellularLocation>
</comment>
<feature type="compositionally biased region" description="Basic and acidic residues" evidence="2">
    <location>
        <begin position="622"/>
        <end position="636"/>
    </location>
</feature>
<dbReference type="InterPro" id="IPR032675">
    <property type="entry name" value="LRR_dom_sf"/>
</dbReference>
<gene>
    <name evidence="3" type="ORF">BQ4739_LOCUS6073</name>
</gene>